<dbReference type="GO" id="GO:0004066">
    <property type="term" value="F:asparagine synthase (glutamine-hydrolyzing) activity"/>
    <property type="evidence" value="ECO:0007669"/>
    <property type="project" value="UniProtKB-EC"/>
</dbReference>
<dbReference type="SUPFAM" id="SSF56235">
    <property type="entry name" value="N-terminal nucleophile aminohydrolases (Ntn hydrolases)"/>
    <property type="match status" value="1"/>
</dbReference>
<dbReference type="InterPro" id="IPR029055">
    <property type="entry name" value="Ntn_hydrolases_N"/>
</dbReference>
<feature type="active site" description="For GATase activity" evidence="8">
    <location>
        <position position="2"/>
    </location>
</feature>
<dbReference type="Pfam" id="PF13537">
    <property type="entry name" value="GATase_7"/>
    <property type="match status" value="1"/>
</dbReference>
<comment type="pathway">
    <text evidence="1">Amino-acid biosynthesis; L-asparagine biosynthesis; L-asparagine from L-aspartate (L-Gln route): step 1/1.</text>
</comment>
<organism evidence="12 13">
    <name type="scientific">Acidihalobacter yilgarnensis</name>
    <dbReference type="NCBI Taxonomy" id="2819280"/>
    <lineage>
        <taxon>Bacteria</taxon>
        <taxon>Pseudomonadati</taxon>
        <taxon>Pseudomonadota</taxon>
        <taxon>Gammaproteobacteria</taxon>
        <taxon>Chromatiales</taxon>
        <taxon>Ectothiorhodospiraceae</taxon>
        <taxon>Acidihalobacter</taxon>
    </lineage>
</organism>
<reference evidence="13" key="1">
    <citation type="submission" date="2016-09" db="EMBL/GenBank/DDBJ databases">
        <title>Acidihalobacter prosperus F5.</title>
        <authorList>
            <person name="Khaleque H.N."/>
            <person name="Ramsay J.P."/>
            <person name="Kaksonen A.H."/>
            <person name="Boxall N.J."/>
            <person name="Watkin E.L.J."/>
        </authorList>
    </citation>
    <scope>NUCLEOTIDE SEQUENCE [LARGE SCALE GENOMIC DNA]</scope>
    <source>
        <strain evidence="13">F5</strain>
    </source>
</reference>
<accession>A0A1D8IQ16</accession>
<evidence type="ECO:0000256" key="5">
    <source>
        <dbReference type="ARBA" id="ARBA00022840"/>
    </source>
</evidence>
<dbReference type="InterPro" id="IPR001962">
    <property type="entry name" value="Asn_synthase"/>
</dbReference>
<keyword evidence="8" id="KW-0028">Amino-acid biosynthesis</keyword>
<evidence type="ECO:0000256" key="4">
    <source>
        <dbReference type="ARBA" id="ARBA00022741"/>
    </source>
</evidence>
<evidence type="ECO:0000313" key="12">
    <source>
        <dbReference type="EMBL" id="AOU98526.1"/>
    </source>
</evidence>
<dbReference type="CDD" id="cd01991">
    <property type="entry name" value="Asn_synthase_B_C"/>
    <property type="match status" value="1"/>
</dbReference>
<dbReference type="NCBIfam" id="TIGR03108">
    <property type="entry name" value="eps_aminotran_1"/>
    <property type="match status" value="1"/>
</dbReference>
<evidence type="ECO:0000259" key="11">
    <source>
        <dbReference type="PROSITE" id="PS51278"/>
    </source>
</evidence>
<dbReference type="GO" id="GO:0006529">
    <property type="term" value="P:asparagine biosynthetic process"/>
    <property type="evidence" value="ECO:0007669"/>
    <property type="project" value="UniProtKB-KW"/>
</dbReference>
<dbReference type="PIRSF" id="PIRSF001589">
    <property type="entry name" value="Asn_synthetase_glu-h"/>
    <property type="match status" value="1"/>
</dbReference>
<dbReference type="Gene3D" id="3.40.50.620">
    <property type="entry name" value="HUPs"/>
    <property type="match status" value="2"/>
</dbReference>
<dbReference type="GO" id="GO:0005524">
    <property type="term" value="F:ATP binding"/>
    <property type="evidence" value="ECO:0007669"/>
    <property type="project" value="UniProtKB-KW"/>
</dbReference>
<dbReference type="RefSeq" id="WP_070078886.1">
    <property type="nucleotide sequence ID" value="NZ_CP017415.1"/>
</dbReference>
<name>A0A1D8IQ16_9GAMM</name>
<dbReference type="SUPFAM" id="SSF52402">
    <property type="entry name" value="Adenine nucleotide alpha hydrolases-like"/>
    <property type="match status" value="1"/>
</dbReference>
<dbReference type="PANTHER" id="PTHR43284:SF1">
    <property type="entry name" value="ASPARAGINE SYNTHETASE"/>
    <property type="match status" value="1"/>
</dbReference>
<sequence>MCGIAGIVCGAFDHIPDRALLECMGQSLAHRGPDQAGIYTGVGIGIVHRRLSIIDLTHGRQPMVGGEGRWVLSYNGEIYNFRELMQELSELGYSFEGHSDTEVLLQAWRAWGRACIDRFIGMFAFALWDNETRELHLVRDRLGIKPLYYGFTREGDFIFGSELKALLVHPGLARDLDPLAIEEYLALGYVPDPRSILKQVNTLPAGHTLCFRPGEMQPVAQRYWDVDLSKQHDGDEQSLMESLRERLADAVRLRLIADVPLGAFLSGGVDSSAVVALMSETMPSAVQTCAIGFDDPAYDESPYSRQVAKHFSTDHDELIVHAAGHEMFDRLAEVYDAPFADSSALPTYAVCELARRRVKVALSGDGGDEIFGGYRRYRLHLSESRVRELLPLGLRKRLFGTLGRWYPKADWAPQALRAKTTLQALARDTVEAYFHTVSATPHTVRQRLYSTRFRSELQGYSALELFREHARHATTDDPLRIAQYLDLKTWLPGDILTKVDRASMAHALEVRVPLLDHRVVEWGMSLPTARKIHRGESKYLLKRALERDLPSEIIYRRKQGFSVPLKQWFRGPLTEPFEKVLQNSALADSGLFDMDEIRCVWREHHTGMSDHGTVLWSLLMLNSSLEHLVRYPAYTASHDTLARPLV</sequence>
<keyword evidence="5 9" id="KW-0067">ATP-binding</keyword>
<dbReference type="AlphaFoldDB" id="A0A1D8IQ16"/>
<dbReference type="Pfam" id="PF00733">
    <property type="entry name" value="Asn_synthase"/>
    <property type="match status" value="1"/>
</dbReference>
<dbReference type="GO" id="GO:0005829">
    <property type="term" value="C:cytosol"/>
    <property type="evidence" value="ECO:0007669"/>
    <property type="project" value="TreeGrafter"/>
</dbReference>
<evidence type="ECO:0000256" key="6">
    <source>
        <dbReference type="ARBA" id="ARBA00022962"/>
    </source>
</evidence>
<evidence type="ECO:0000256" key="2">
    <source>
        <dbReference type="ARBA" id="ARBA00005752"/>
    </source>
</evidence>
<evidence type="ECO:0000256" key="3">
    <source>
        <dbReference type="ARBA" id="ARBA00012737"/>
    </source>
</evidence>
<gene>
    <name evidence="12" type="ORF">BI364_11675</name>
</gene>
<keyword evidence="6 8" id="KW-0315">Glutamine amidotransferase</keyword>
<dbReference type="InterPro" id="IPR017539">
    <property type="entry name" value="XrtA_amidotfase"/>
</dbReference>
<evidence type="ECO:0000313" key="13">
    <source>
        <dbReference type="Proteomes" id="UP000095401"/>
    </source>
</evidence>
<proteinExistence type="inferred from homology"/>
<dbReference type="InterPro" id="IPR017932">
    <property type="entry name" value="GATase_2_dom"/>
</dbReference>
<keyword evidence="13" id="KW-1185">Reference proteome</keyword>
<dbReference type="KEGG" id="aprs:BI364_11675"/>
<dbReference type="CDD" id="cd00712">
    <property type="entry name" value="AsnB"/>
    <property type="match status" value="1"/>
</dbReference>
<evidence type="ECO:0000256" key="9">
    <source>
        <dbReference type="PIRSR" id="PIRSR001589-2"/>
    </source>
</evidence>
<dbReference type="Proteomes" id="UP000095401">
    <property type="component" value="Chromosome"/>
</dbReference>
<comment type="catalytic activity">
    <reaction evidence="7">
        <text>L-aspartate + L-glutamine + ATP + H2O = L-asparagine + L-glutamate + AMP + diphosphate + H(+)</text>
        <dbReference type="Rhea" id="RHEA:12228"/>
        <dbReference type="ChEBI" id="CHEBI:15377"/>
        <dbReference type="ChEBI" id="CHEBI:15378"/>
        <dbReference type="ChEBI" id="CHEBI:29985"/>
        <dbReference type="ChEBI" id="CHEBI:29991"/>
        <dbReference type="ChEBI" id="CHEBI:30616"/>
        <dbReference type="ChEBI" id="CHEBI:33019"/>
        <dbReference type="ChEBI" id="CHEBI:58048"/>
        <dbReference type="ChEBI" id="CHEBI:58359"/>
        <dbReference type="ChEBI" id="CHEBI:456215"/>
        <dbReference type="EC" id="6.3.5.4"/>
    </reaction>
</comment>
<keyword evidence="8" id="KW-0061">Asparagine biosynthesis</keyword>
<dbReference type="EC" id="6.3.5.4" evidence="3"/>
<dbReference type="InterPro" id="IPR033738">
    <property type="entry name" value="AsnB_N"/>
</dbReference>
<evidence type="ECO:0000256" key="7">
    <source>
        <dbReference type="ARBA" id="ARBA00048741"/>
    </source>
</evidence>
<dbReference type="Gene3D" id="3.60.20.10">
    <property type="entry name" value="Glutamine Phosphoribosylpyrophosphate, subunit 1, domain 1"/>
    <property type="match status" value="1"/>
</dbReference>
<keyword evidence="4 9" id="KW-0547">Nucleotide-binding</keyword>
<feature type="domain" description="Glutamine amidotransferase type-2" evidence="11">
    <location>
        <begin position="2"/>
        <end position="214"/>
    </location>
</feature>
<protein>
    <recommendedName>
        <fullName evidence="3">asparagine synthase (glutamine-hydrolyzing)</fullName>
        <ecNumber evidence="3">6.3.5.4</ecNumber>
    </recommendedName>
</protein>
<dbReference type="InterPro" id="IPR006426">
    <property type="entry name" value="Asn_synth_AEB"/>
</dbReference>
<dbReference type="PROSITE" id="PS51278">
    <property type="entry name" value="GATASE_TYPE_2"/>
    <property type="match status" value="1"/>
</dbReference>
<evidence type="ECO:0000256" key="1">
    <source>
        <dbReference type="ARBA" id="ARBA00005187"/>
    </source>
</evidence>
<feature type="site" description="Important for beta-aspartyl-AMP intermediate formation" evidence="10">
    <location>
        <position position="365"/>
    </location>
</feature>
<dbReference type="InterPro" id="IPR014729">
    <property type="entry name" value="Rossmann-like_a/b/a_fold"/>
</dbReference>
<feature type="binding site" evidence="9">
    <location>
        <position position="291"/>
    </location>
    <ligand>
        <name>ATP</name>
        <dbReference type="ChEBI" id="CHEBI:30616"/>
    </ligand>
</feature>
<dbReference type="PANTHER" id="PTHR43284">
    <property type="entry name" value="ASPARAGINE SYNTHETASE (GLUTAMINE-HYDROLYZING)"/>
    <property type="match status" value="1"/>
</dbReference>
<evidence type="ECO:0000256" key="8">
    <source>
        <dbReference type="PIRSR" id="PIRSR001589-1"/>
    </source>
</evidence>
<dbReference type="InterPro" id="IPR051786">
    <property type="entry name" value="ASN_synthetase/amidase"/>
</dbReference>
<evidence type="ECO:0000256" key="10">
    <source>
        <dbReference type="PIRSR" id="PIRSR001589-3"/>
    </source>
</evidence>
<dbReference type="EMBL" id="CP017415">
    <property type="protein sequence ID" value="AOU98526.1"/>
    <property type="molecule type" value="Genomic_DNA"/>
</dbReference>
<feature type="binding site" evidence="9">
    <location>
        <position position="100"/>
    </location>
    <ligand>
        <name>L-glutamine</name>
        <dbReference type="ChEBI" id="CHEBI:58359"/>
    </ligand>
</feature>
<feature type="binding site" evidence="9">
    <location>
        <begin position="363"/>
        <end position="364"/>
    </location>
    <ligand>
        <name>ATP</name>
        <dbReference type="ChEBI" id="CHEBI:30616"/>
    </ligand>
</feature>
<comment type="similarity">
    <text evidence="2">Belongs to the asparagine synthetase family.</text>
</comment>
<dbReference type="NCBIfam" id="TIGR01536">
    <property type="entry name" value="asn_synth_AEB"/>
    <property type="match status" value="1"/>
</dbReference>